<dbReference type="Pfam" id="PF01535">
    <property type="entry name" value="PPR"/>
    <property type="match status" value="4"/>
</dbReference>
<evidence type="ECO:0000256" key="3">
    <source>
        <dbReference type="SAM" id="MobiDB-lite"/>
    </source>
</evidence>
<name>A0A103YL86_CYNCS</name>
<evidence type="ECO:0000313" key="5">
    <source>
        <dbReference type="Proteomes" id="UP000243975"/>
    </source>
</evidence>
<dbReference type="OMA" id="NARCDEG"/>
<proteinExistence type="predicted"/>
<feature type="compositionally biased region" description="Low complexity" evidence="3">
    <location>
        <begin position="746"/>
        <end position="774"/>
    </location>
</feature>
<feature type="compositionally biased region" description="Low complexity" evidence="3">
    <location>
        <begin position="798"/>
        <end position="815"/>
    </location>
</feature>
<accession>A0A103YL86</accession>
<sequence length="833" mass="92991">MADRRGWTTDDEDLLINNSSKTLSSTGVDVAMEALGRVQLLISQFLQVKEKEQLHQEGLSVRVLPTIAMTLSRLILRSLRRPTAAAFHHLLPSPPTNPTFLIPIRSFAFSSAEEAAAERRRRKRRLRIEPPLHALQRDPNAPRPRRDPNQPDTTSALVGPRLSLHNRVQSLIRAGDLDNASVVARQSVFSSTRPTVFTCNAIIGSMYRAKRYLDAIALFTYFFKQSNIVPNVVSYNFLIISHCENGEVDKALEVYEHIKENAPFSPSAVTFRHLTKGLIDAGRIDEAVNLLWKMVGDGHGADSHVFNNIISGFLNLDNLEKANEFFDELKGRCMVYDGIVNATFMEWFFTKGRPKEAMESYKSLLDKEFKMVPATCNVLLEVLLKWGKKAEAEALFDSMLDRHTPPVVQAVNSDTFNLMVNECFKMEKGSEAYSVFKKAGKAPKSKPFAMDTAGFNNMIARYCETDMVDDAEKMFVELCGKSLSPDVNTYRTLIDAYFKVGRIDDAMEKYIKMVDTGLRVIPTYANKWFSELIENGKIVECEPILTKMAERDPKPDATTYDIVIRALCGASNYDTSLFLLQQMVRYGVGVAPVLKEHVLEVFDKVGRREEIDRLLNARWPGYTANSPPYGNAQQHGGGNPNGYRQQTESIPHGNVNGFGQRHQYGNGQQNNNGNDYVNRQQYNIRNTQQYDNGSNSGSGHQYNTGSYNGNEPQYGNRSYNTNGQQYNNGSWNGNGQQYNSGSYNANGQQYNSGSYNGNGQQYNSGNYSGNGQQYASGNHNGNGQQFGTNLQNGGGLHHGNWQQNGNGMQNGSEQQHVNGEQGYEQPQAGSAAA</sequence>
<feature type="repeat" description="PPR" evidence="2">
    <location>
        <begin position="556"/>
        <end position="590"/>
    </location>
</feature>
<dbReference type="NCBIfam" id="TIGR00756">
    <property type="entry name" value="PPR"/>
    <property type="match status" value="5"/>
</dbReference>
<feature type="repeat" description="PPR" evidence="2">
    <location>
        <begin position="372"/>
        <end position="406"/>
    </location>
</feature>
<comment type="caution">
    <text evidence="4">The sequence shown here is derived from an EMBL/GenBank/DDBJ whole genome shotgun (WGS) entry which is preliminary data.</text>
</comment>
<dbReference type="EMBL" id="LEKV01000929">
    <property type="protein sequence ID" value="KVI11077.1"/>
    <property type="molecule type" value="Genomic_DNA"/>
</dbReference>
<dbReference type="InterPro" id="IPR002885">
    <property type="entry name" value="PPR_rpt"/>
</dbReference>
<feature type="repeat" description="PPR" evidence="2">
    <location>
        <begin position="451"/>
        <end position="485"/>
    </location>
</feature>
<dbReference type="PANTHER" id="PTHR47937:SF2">
    <property type="entry name" value="PENTATRICOPEPTIDE (PPR) REPEAT-CONTAINING PROTEIN, PF01535'-RELATED"/>
    <property type="match status" value="1"/>
</dbReference>
<dbReference type="AlphaFoldDB" id="A0A103YL86"/>
<dbReference type="SUPFAM" id="SSF81901">
    <property type="entry name" value="HCP-like"/>
    <property type="match status" value="1"/>
</dbReference>
<dbReference type="InterPro" id="IPR052308">
    <property type="entry name" value="PPR_domain-containing"/>
</dbReference>
<dbReference type="FunFam" id="1.25.40.10:FF:000922">
    <property type="entry name" value="Pentatricopeptide repeat-containing protein"/>
    <property type="match status" value="1"/>
</dbReference>
<dbReference type="PANTHER" id="PTHR47937">
    <property type="entry name" value="PLASTID TRANSCRIPTIONALLY ACTIVE CHROMOSOME 2-LIKE PROTEIN"/>
    <property type="match status" value="1"/>
</dbReference>
<feature type="compositionally biased region" description="Polar residues" evidence="3">
    <location>
        <begin position="775"/>
        <end position="786"/>
    </location>
</feature>
<dbReference type="Gene3D" id="1.25.40.10">
    <property type="entry name" value="Tetratricopeptide repeat domain"/>
    <property type="match status" value="3"/>
</dbReference>
<dbReference type="STRING" id="59895.A0A103YL86"/>
<dbReference type="InterPro" id="IPR011990">
    <property type="entry name" value="TPR-like_helical_dom_sf"/>
</dbReference>
<gene>
    <name evidence="4" type="ORF">Ccrd_010512</name>
</gene>
<dbReference type="Pfam" id="PF13041">
    <property type="entry name" value="PPR_2"/>
    <property type="match status" value="2"/>
</dbReference>
<feature type="region of interest" description="Disordered" evidence="3">
    <location>
        <begin position="619"/>
        <end position="676"/>
    </location>
</feature>
<feature type="region of interest" description="Disordered" evidence="3">
    <location>
        <begin position="688"/>
        <end position="833"/>
    </location>
</feature>
<dbReference type="Proteomes" id="UP000243975">
    <property type="component" value="Unassembled WGS sequence"/>
</dbReference>
<organism evidence="4 5">
    <name type="scientific">Cynara cardunculus var. scolymus</name>
    <name type="common">Globe artichoke</name>
    <name type="synonym">Cynara scolymus</name>
    <dbReference type="NCBI Taxonomy" id="59895"/>
    <lineage>
        <taxon>Eukaryota</taxon>
        <taxon>Viridiplantae</taxon>
        <taxon>Streptophyta</taxon>
        <taxon>Embryophyta</taxon>
        <taxon>Tracheophyta</taxon>
        <taxon>Spermatophyta</taxon>
        <taxon>Magnoliopsida</taxon>
        <taxon>eudicotyledons</taxon>
        <taxon>Gunneridae</taxon>
        <taxon>Pentapetalae</taxon>
        <taxon>asterids</taxon>
        <taxon>campanulids</taxon>
        <taxon>Asterales</taxon>
        <taxon>Asteraceae</taxon>
        <taxon>Carduoideae</taxon>
        <taxon>Cardueae</taxon>
        <taxon>Carduinae</taxon>
        <taxon>Cynara</taxon>
    </lineage>
</organism>
<evidence type="ECO:0000256" key="2">
    <source>
        <dbReference type="PROSITE-ProRule" id="PRU00708"/>
    </source>
</evidence>
<feature type="region of interest" description="Disordered" evidence="3">
    <location>
        <begin position="120"/>
        <end position="159"/>
    </location>
</feature>
<feature type="compositionally biased region" description="Polar residues" evidence="3">
    <location>
        <begin position="623"/>
        <end position="634"/>
    </location>
</feature>
<feature type="compositionally biased region" description="Low complexity" evidence="3">
    <location>
        <begin position="659"/>
        <end position="676"/>
    </location>
</feature>
<feature type="repeat" description="PPR" evidence="2">
    <location>
        <begin position="231"/>
        <end position="261"/>
    </location>
</feature>
<feature type="repeat" description="PPR" evidence="2">
    <location>
        <begin position="486"/>
        <end position="520"/>
    </location>
</feature>
<dbReference type="PROSITE" id="PS51375">
    <property type="entry name" value="PPR"/>
    <property type="match status" value="5"/>
</dbReference>
<feature type="compositionally biased region" description="Polar residues" evidence="3">
    <location>
        <begin position="688"/>
        <end position="745"/>
    </location>
</feature>
<reference evidence="4 5" key="1">
    <citation type="journal article" date="2016" name="Sci. Rep.">
        <title>The genome sequence of the outbreeding globe artichoke constructed de novo incorporating a phase-aware low-pass sequencing strategy of F1 progeny.</title>
        <authorList>
            <person name="Scaglione D."/>
            <person name="Reyes-Chin-Wo S."/>
            <person name="Acquadro A."/>
            <person name="Froenicke L."/>
            <person name="Portis E."/>
            <person name="Beitel C."/>
            <person name="Tirone M."/>
            <person name="Mauro R."/>
            <person name="Lo Monaco A."/>
            <person name="Mauromicale G."/>
            <person name="Faccioli P."/>
            <person name="Cattivelli L."/>
            <person name="Rieseberg L."/>
            <person name="Michelmore R."/>
            <person name="Lanteri S."/>
        </authorList>
    </citation>
    <scope>NUCLEOTIDE SEQUENCE [LARGE SCALE GENOMIC DNA]</scope>
    <source>
        <strain evidence="4">2C</strain>
    </source>
</reference>
<keyword evidence="5" id="KW-1185">Reference proteome</keyword>
<protein>
    <submittedName>
        <fullName evidence="4">Pentatricopeptide repeat-containing protein</fullName>
    </submittedName>
</protein>
<dbReference type="Gramene" id="KVI11077">
    <property type="protein sequence ID" value="KVI11077"/>
    <property type="gene ID" value="Ccrd_010512"/>
</dbReference>
<evidence type="ECO:0000256" key="1">
    <source>
        <dbReference type="ARBA" id="ARBA00022737"/>
    </source>
</evidence>
<evidence type="ECO:0000313" key="4">
    <source>
        <dbReference type="EMBL" id="KVI11077.1"/>
    </source>
</evidence>
<dbReference type="GO" id="GO:0048316">
    <property type="term" value="P:seed development"/>
    <property type="evidence" value="ECO:0007669"/>
    <property type="project" value="UniProtKB-ARBA"/>
</dbReference>
<keyword evidence="1" id="KW-0677">Repeat</keyword>